<dbReference type="PANTHER" id="PTHR43498">
    <property type="entry name" value="FERREDOXIN:COB-COM HETERODISULFIDE REDUCTASE SUBUNIT A"/>
    <property type="match status" value="1"/>
</dbReference>
<proteinExistence type="predicted"/>
<dbReference type="Gene3D" id="3.50.50.60">
    <property type="entry name" value="FAD/NAD(P)-binding domain"/>
    <property type="match status" value="1"/>
</dbReference>
<evidence type="ECO:0000256" key="6">
    <source>
        <dbReference type="SAM" id="SignalP"/>
    </source>
</evidence>
<dbReference type="PANTHER" id="PTHR43498:SF1">
    <property type="entry name" value="COB--COM HETERODISULFIDE REDUCTASE IRON-SULFUR SUBUNIT A"/>
    <property type="match status" value="1"/>
</dbReference>
<reference evidence="7 8" key="1">
    <citation type="submission" date="2023-07" db="EMBL/GenBank/DDBJ databases">
        <title>Genomic Encyclopedia of Type Strains, Phase IV (KMG-IV): sequencing the most valuable type-strain genomes for metagenomic binning, comparative biology and taxonomic classification.</title>
        <authorList>
            <person name="Goeker M."/>
        </authorList>
    </citation>
    <scope>NUCLEOTIDE SEQUENCE [LARGE SCALE GENOMIC DNA]</scope>
    <source>
        <strain evidence="7 8">DSM 9768</strain>
    </source>
</reference>
<evidence type="ECO:0000256" key="1">
    <source>
        <dbReference type="ARBA" id="ARBA00022485"/>
    </source>
</evidence>
<evidence type="ECO:0000256" key="5">
    <source>
        <dbReference type="ARBA" id="ARBA00023014"/>
    </source>
</evidence>
<keyword evidence="2" id="KW-0479">Metal-binding</keyword>
<keyword evidence="8" id="KW-1185">Reference proteome</keyword>
<dbReference type="InterPro" id="IPR039650">
    <property type="entry name" value="HdrA-like"/>
</dbReference>
<dbReference type="RefSeq" id="WP_307329144.1">
    <property type="nucleotide sequence ID" value="NZ_JAUSUG010000018.1"/>
</dbReference>
<name>A0ABU0A2T6_9BACI</name>
<feature type="chain" id="PRO_5045606088" evidence="6">
    <location>
        <begin position="24"/>
        <end position="586"/>
    </location>
</feature>
<protein>
    <submittedName>
        <fullName evidence="7">Uncharacterized protein</fullName>
    </submittedName>
</protein>
<keyword evidence="4" id="KW-0408">Iron</keyword>
<gene>
    <name evidence="7" type="ORF">J2S74_004082</name>
</gene>
<evidence type="ECO:0000313" key="7">
    <source>
        <dbReference type="EMBL" id="MDQ0256660.1"/>
    </source>
</evidence>
<dbReference type="Pfam" id="PF12831">
    <property type="entry name" value="FAD_oxidored"/>
    <property type="match status" value="1"/>
</dbReference>
<dbReference type="EMBL" id="JAUSUG010000018">
    <property type="protein sequence ID" value="MDQ0256660.1"/>
    <property type="molecule type" value="Genomic_DNA"/>
</dbReference>
<evidence type="ECO:0000256" key="3">
    <source>
        <dbReference type="ARBA" id="ARBA00023002"/>
    </source>
</evidence>
<accession>A0ABU0A2T6</accession>
<feature type="signal peptide" evidence="6">
    <location>
        <begin position="1"/>
        <end position="23"/>
    </location>
</feature>
<sequence length="586" mass="65898">MKKLLYLILLSLSFFITMQGTFAEDYDYDVIVVGGEPEGVAAAVSAARNGAKTLLIEERKNLGGLFTYGHLNYLDLSMDQHKQWINQGIFKEWHDKIGAPIAFDVKEAEQAFSEMVEGEANLTLLMETTVKKAVKSGSALEAIKVKTPSGERTYTAKRFIDSTADADLAALAGVPYYLGQEDIGKRGQFMSATIVMLFENVDWDRVTKAAQLGVLEGAEQYKNVIWGFSGTIRQYKPVEEKTRLRGLNISRQKDGLVAINALQIFGVDPFDEKSIEVGLERGKRETYHILEFLQRELPGFEKATIAAFPEELYIRESRHIKAEYQLSIVDVWENRDQWDAIALGSYPVDVQASNKGEGELVVVNPVQYAIPFRSIVPLEVDRLLVASKASGYSSLAAGSARVVPTGVSVAEAAGTAAALSIEKNEEFRDLSKNKKFIEELQTVLKDQGALLYPFDLSYPYEGEWFYPALRELMVLGVVEASYDNDFNPDKQMSVNEFTKLIADSLSRSNQKEYDKFAKRVHEEVRDSKYDKKVTKRKAEKLISSIPKVGDKWNEIFKNEEYEVHFSQSPYITKAEGYYIIATLLNK</sequence>
<dbReference type="InterPro" id="IPR036188">
    <property type="entry name" value="FAD/NAD-bd_sf"/>
</dbReference>
<comment type="caution">
    <text evidence="7">The sequence shown here is derived from an EMBL/GenBank/DDBJ whole genome shotgun (WGS) entry which is preliminary data.</text>
</comment>
<keyword evidence="5" id="KW-0411">Iron-sulfur</keyword>
<organism evidence="7 8">
    <name type="scientific">Evansella vedderi</name>
    <dbReference type="NCBI Taxonomy" id="38282"/>
    <lineage>
        <taxon>Bacteria</taxon>
        <taxon>Bacillati</taxon>
        <taxon>Bacillota</taxon>
        <taxon>Bacilli</taxon>
        <taxon>Bacillales</taxon>
        <taxon>Bacillaceae</taxon>
        <taxon>Evansella</taxon>
    </lineage>
</organism>
<evidence type="ECO:0000256" key="2">
    <source>
        <dbReference type="ARBA" id="ARBA00022723"/>
    </source>
</evidence>
<dbReference type="Proteomes" id="UP001230005">
    <property type="component" value="Unassembled WGS sequence"/>
</dbReference>
<evidence type="ECO:0000313" key="8">
    <source>
        <dbReference type="Proteomes" id="UP001230005"/>
    </source>
</evidence>
<evidence type="ECO:0000256" key="4">
    <source>
        <dbReference type="ARBA" id="ARBA00023004"/>
    </source>
</evidence>
<keyword evidence="1" id="KW-0004">4Fe-4S</keyword>
<dbReference type="SUPFAM" id="SSF51905">
    <property type="entry name" value="FAD/NAD(P)-binding domain"/>
    <property type="match status" value="1"/>
</dbReference>
<keyword evidence="6" id="KW-0732">Signal</keyword>
<keyword evidence="3" id="KW-0560">Oxidoreductase</keyword>